<dbReference type="WBParaSite" id="nRc.2.0.1.t13657-RA">
    <property type="protein sequence ID" value="nRc.2.0.1.t13657-RA"/>
    <property type="gene ID" value="nRc.2.0.1.g13657"/>
</dbReference>
<evidence type="ECO:0000313" key="1">
    <source>
        <dbReference type="Proteomes" id="UP000887565"/>
    </source>
</evidence>
<accession>A0A915IJU1</accession>
<reference evidence="2" key="1">
    <citation type="submission" date="2022-11" db="UniProtKB">
        <authorList>
            <consortium name="WormBaseParasite"/>
        </authorList>
    </citation>
    <scope>IDENTIFICATION</scope>
</reference>
<protein>
    <submittedName>
        <fullName evidence="2">Uncharacterized protein</fullName>
    </submittedName>
</protein>
<sequence>MDEVEKQMQESMKKMDKKPEERILNHMDMGILPSEFFKDHLDRSYERKINWFKNHVTQKPRVLSREI</sequence>
<organism evidence="1 2">
    <name type="scientific">Romanomermis culicivorax</name>
    <name type="common">Nematode worm</name>
    <dbReference type="NCBI Taxonomy" id="13658"/>
    <lineage>
        <taxon>Eukaryota</taxon>
        <taxon>Metazoa</taxon>
        <taxon>Ecdysozoa</taxon>
        <taxon>Nematoda</taxon>
        <taxon>Enoplea</taxon>
        <taxon>Dorylaimia</taxon>
        <taxon>Mermithida</taxon>
        <taxon>Mermithoidea</taxon>
        <taxon>Mermithidae</taxon>
        <taxon>Romanomermis</taxon>
    </lineage>
</organism>
<dbReference type="Proteomes" id="UP000887565">
    <property type="component" value="Unplaced"/>
</dbReference>
<name>A0A915IJU1_ROMCU</name>
<keyword evidence="1" id="KW-1185">Reference proteome</keyword>
<proteinExistence type="predicted"/>
<evidence type="ECO:0000313" key="2">
    <source>
        <dbReference type="WBParaSite" id="nRc.2.0.1.t13657-RA"/>
    </source>
</evidence>
<dbReference type="AlphaFoldDB" id="A0A915IJU1"/>